<sequence>MNIHKIDSHLHQSFLEEKRKDAITGDLIKANDEVVFCGICKSAFLKDSWEYMDRKHCGQTKTLKKVPISVPLLLNVSRIVPHFITLVNTSISFEKCLKILSSFNPRDKKVEIRLDPILKHGTEQYESLFKKINEPIEKEVQKTDTEQSSDGDIVTFITITMIVSFILGLFTLPFLETVLSKFIFFSSMALLSYIFVFGNTKYSLKKSVKKEKYQFPIRNIDASETKTSVTFGIFNHSLFFYFEQAQQGIFIELARISEIEIQYQSSCCVNLVLRKNDKNNNEITIPLIFSKKERITTFLIRLAKTKKGISNHSQIKLTNFPIDRIRFLKRKLILYTDILFIEHEKVESKKEFTFIKNDSISAEKIIQPKDLNKLRKSQKVSKQSQNRNQHHQNQHQTQYRNYKRR</sequence>
<dbReference type="AlphaFoldDB" id="I4AFH5"/>
<dbReference type="OrthoDB" id="988752at2"/>
<keyword evidence="2" id="KW-0812">Transmembrane</keyword>
<accession>I4AFH5</accession>
<evidence type="ECO:0000313" key="3">
    <source>
        <dbReference type="EMBL" id="AFM02710.1"/>
    </source>
</evidence>
<evidence type="ECO:0000313" key="4">
    <source>
        <dbReference type="Proteomes" id="UP000006054"/>
    </source>
</evidence>
<evidence type="ECO:0000256" key="2">
    <source>
        <dbReference type="SAM" id="Phobius"/>
    </source>
</evidence>
<dbReference type="eggNOG" id="COG1714">
    <property type="taxonomic scope" value="Bacteria"/>
</dbReference>
<feature type="region of interest" description="Disordered" evidence="1">
    <location>
        <begin position="375"/>
        <end position="405"/>
    </location>
</feature>
<reference evidence="4" key="1">
    <citation type="submission" date="2012-06" db="EMBL/GenBank/DDBJ databases">
        <title>The complete genome of Flexibacter litoralis DSM 6794.</title>
        <authorList>
            <person name="Lucas S."/>
            <person name="Copeland A."/>
            <person name="Lapidus A."/>
            <person name="Glavina del Rio T."/>
            <person name="Dalin E."/>
            <person name="Tice H."/>
            <person name="Bruce D."/>
            <person name="Goodwin L."/>
            <person name="Pitluck S."/>
            <person name="Peters L."/>
            <person name="Ovchinnikova G."/>
            <person name="Lu M."/>
            <person name="Kyrpides N."/>
            <person name="Mavromatis K."/>
            <person name="Ivanova N."/>
            <person name="Brettin T."/>
            <person name="Detter J.C."/>
            <person name="Han C."/>
            <person name="Larimer F."/>
            <person name="Land M."/>
            <person name="Hauser L."/>
            <person name="Markowitz V."/>
            <person name="Cheng J.-F."/>
            <person name="Hugenholtz P."/>
            <person name="Woyke T."/>
            <person name="Wu D."/>
            <person name="Spring S."/>
            <person name="Lang E."/>
            <person name="Kopitz M."/>
            <person name="Brambilla E."/>
            <person name="Klenk H.-P."/>
            <person name="Eisen J.A."/>
        </authorList>
    </citation>
    <scope>NUCLEOTIDE SEQUENCE [LARGE SCALE GENOMIC DNA]</scope>
    <source>
        <strain evidence="4">ATCC 23117 / DSM 6794 / NBRC 15988 / NCIMB 1366 / Sio-4</strain>
    </source>
</reference>
<gene>
    <name evidence="3" type="ordered locus">Fleli_0215</name>
</gene>
<dbReference type="Proteomes" id="UP000006054">
    <property type="component" value="Chromosome"/>
</dbReference>
<name>I4AFH5_BERLS</name>
<keyword evidence="2" id="KW-0472">Membrane</keyword>
<keyword evidence="4" id="KW-1185">Reference proteome</keyword>
<keyword evidence="2" id="KW-1133">Transmembrane helix</keyword>
<dbReference type="KEGG" id="fli:Fleli_0215"/>
<evidence type="ECO:0000256" key="1">
    <source>
        <dbReference type="SAM" id="MobiDB-lite"/>
    </source>
</evidence>
<proteinExistence type="predicted"/>
<feature type="transmembrane region" description="Helical" evidence="2">
    <location>
        <begin position="178"/>
        <end position="197"/>
    </location>
</feature>
<organism evidence="3 4">
    <name type="scientific">Bernardetia litoralis (strain ATCC 23117 / DSM 6794 / NBRC 15988 / NCIMB 1366 / Fx l1 / Sio-4)</name>
    <name type="common">Flexibacter litoralis</name>
    <dbReference type="NCBI Taxonomy" id="880071"/>
    <lineage>
        <taxon>Bacteria</taxon>
        <taxon>Pseudomonadati</taxon>
        <taxon>Bacteroidota</taxon>
        <taxon>Cytophagia</taxon>
        <taxon>Cytophagales</taxon>
        <taxon>Bernardetiaceae</taxon>
        <taxon>Bernardetia</taxon>
    </lineage>
</organism>
<dbReference type="RefSeq" id="WP_014796175.1">
    <property type="nucleotide sequence ID" value="NC_018018.1"/>
</dbReference>
<feature type="transmembrane region" description="Helical" evidence="2">
    <location>
        <begin position="153"/>
        <end position="172"/>
    </location>
</feature>
<protein>
    <submittedName>
        <fullName evidence="3">Uncharacterized protein</fullName>
    </submittedName>
</protein>
<dbReference type="HOGENOM" id="CLU_679253_0_0_10"/>
<dbReference type="EMBL" id="CP003345">
    <property type="protein sequence ID" value="AFM02710.1"/>
    <property type="molecule type" value="Genomic_DNA"/>
</dbReference>